<dbReference type="PANTHER" id="PTHR21207:SF2">
    <property type="entry name" value="PARKIN COREGULATED GENE PROTEIN"/>
    <property type="match status" value="1"/>
</dbReference>
<dbReference type="AlphaFoldDB" id="A0A1V9YQP6"/>
<dbReference type="InterPro" id="IPR019399">
    <property type="entry name" value="Parkin_co-regulated_protein"/>
</dbReference>
<name>A0A1V9YQP6_ACHHY</name>
<organism evidence="2 3">
    <name type="scientific">Achlya hypogyna</name>
    <name type="common">Oomycete</name>
    <name type="synonym">Protoachlya hypogyna</name>
    <dbReference type="NCBI Taxonomy" id="1202772"/>
    <lineage>
        <taxon>Eukaryota</taxon>
        <taxon>Sar</taxon>
        <taxon>Stramenopiles</taxon>
        <taxon>Oomycota</taxon>
        <taxon>Saprolegniomycetes</taxon>
        <taxon>Saprolegniales</taxon>
        <taxon>Achlyaceae</taxon>
        <taxon>Achlya</taxon>
    </lineage>
</organism>
<dbReference type="Pfam" id="PF10274">
    <property type="entry name" value="ParcG"/>
    <property type="match status" value="1"/>
</dbReference>
<feature type="compositionally biased region" description="Polar residues" evidence="1">
    <location>
        <begin position="35"/>
        <end position="48"/>
    </location>
</feature>
<dbReference type="PANTHER" id="PTHR21207">
    <property type="entry name" value="PARKIN COREGULATED GENE PROTEIN PARK2 COREGULATED"/>
    <property type="match status" value="1"/>
</dbReference>
<dbReference type="OrthoDB" id="5954824at2759"/>
<dbReference type="GO" id="GO:0051879">
    <property type="term" value="F:Hsp90 protein binding"/>
    <property type="evidence" value="ECO:0007669"/>
    <property type="project" value="TreeGrafter"/>
</dbReference>
<keyword evidence="3" id="KW-1185">Reference proteome</keyword>
<proteinExistence type="predicted"/>
<dbReference type="STRING" id="1202772.A0A1V9YQP6"/>
<accession>A0A1V9YQP6</accession>
<protein>
    <submittedName>
        <fullName evidence="2">Uncharacterized protein</fullName>
    </submittedName>
</protein>
<evidence type="ECO:0000313" key="2">
    <source>
        <dbReference type="EMBL" id="OQR88089.1"/>
    </source>
</evidence>
<dbReference type="EMBL" id="JNBR01001410">
    <property type="protein sequence ID" value="OQR88089.1"/>
    <property type="molecule type" value="Genomic_DNA"/>
</dbReference>
<evidence type="ECO:0000256" key="1">
    <source>
        <dbReference type="SAM" id="MobiDB-lite"/>
    </source>
</evidence>
<evidence type="ECO:0000313" key="3">
    <source>
        <dbReference type="Proteomes" id="UP000243579"/>
    </source>
</evidence>
<feature type="region of interest" description="Disordered" evidence="1">
    <location>
        <begin position="32"/>
        <end position="67"/>
    </location>
</feature>
<dbReference type="Proteomes" id="UP000243579">
    <property type="component" value="Unassembled WGS sequence"/>
</dbReference>
<comment type="caution">
    <text evidence="2">The sequence shown here is derived from an EMBL/GenBank/DDBJ whole genome shotgun (WGS) entry which is preliminary data.</text>
</comment>
<reference evidence="2 3" key="1">
    <citation type="journal article" date="2014" name="Genome Biol. Evol.">
        <title>The secreted proteins of Achlya hypogyna and Thraustotheca clavata identify the ancestral oomycete secretome and reveal gene acquisitions by horizontal gene transfer.</title>
        <authorList>
            <person name="Misner I."/>
            <person name="Blouin N."/>
            <person name="Leonard G."/>
            <person name="Richards T.A."/>
            <person name="Lane C.E."/>
        </authorList>
    </citation>
    <scope>NUCLEOTIDE SEQUENCE [LARGE SCALE GENOMIC DNA]</scope>
    <source>
        <strain evidence="2 3">ATCC 48635</strain>
    </source>
</reference>
<gene>
    <name evidence="2" type="ORF">ACHHYP_07581</name>
</gene>
<dbReference type="GO" id="GO:0030544">
    <property type="term" value="F:Hsp70 protein binding"/>
    <property type="evidence" value="ECO:0007669"/>
    <property type="project" value="TreeGrafter"/>
</dbReference>
<sequence length="260" mass="29766">MERRKALSPTKTKAKVVKKEDQFARSVGRLKELQKSTVSSASRVRSNQSPPPKAPKDTAPKPSGAYKARPAEKTKFRYFYDRGDLPLRVNFNGAVRKVQWQVDITTLDYTHYLPLFFEGLRELDEPYKFLALNGTLDLLERGGDRSLTCIPHLILPIKQNLMTRQPAILCTQMKVLQKLVLLCPYAGEALVPYYRQLLTIFNLFITKRVNCGDAIDYGQQRNENLGDLIFETLYILERHGGEDAFVNIKYMIPTYESCVV</sequence>